<dbReference type="AlphaFoldDB" id="A0AAP5ALH4"/>
<dbReference type="Proteomes" id="UP001226084">
    <property type="component" value="Unassembled WGS sequence"/>
</dbReference>
<evidence type="ECO:0000256" key="1">
    <source>
        <dbReference type="SAM" id="MobiDB-lite"/>
    </source>
</evidence>
<reference evidence="2" key="1">
    <citation type="submission" date="2023-07" db="EMBL/GenBank/DDBJ databases">
        <title>Functional and genomic diversity of the sorghum phyllosphere microbiome.</title>
        <authorList>
            <person name="Shade A."/>
        </authorList>
    </citation>
    <scope>NUCLEOTIDE SEQUENCE</scope>
    <source>
        <strain evidence="2">SORGH_AS_0457</strain>
    </source>
</reference>
<feature type="region of interest" description="Disordered" evidence="1">
    <location>
        <begin position="218"/>
        <end position="256"/>
    </location>
</feature>
<dbReference type="EMBL" id="JAUTAS010000001">
    <property type="protein sequence ID" value="MDQ1110271.1"/>
    <property type="molecule type" value="Genomic_DNA"/>
</dbReference>
<evidence type="ECO:0000313" key="2">
    <source>
        <dbReference type="EMBL" id="MDQ1110271.1"/>
    </source>
</evidence>
<organism evidence="2 3">
    <name type="scientific">Stenotrophomonas rhizophila</name>
    <dbReference type="NCBI Taxonomy" id="216778"/>
    <lineage>
        <taxon>Bacteria</taxon>
        <taxon>Pseudomonadati</taxon>
        <taxon>Pseudomonadota</taxon>
        <taxon>Gammaproteobacteria</taxon>
        <taxon>Lysobacterales</taxon>
        <taxon>Lysobacteraceae</taxon>
        <taxon>Stenotrophomonas</taxon>
    </lineage>
</organism>
<protein>
    <submittedName>
        <fullName evidence="2">Uncharacterized protein</fullName>
    </submittedName>
</protein>
<comment type="caution">
    <text evidence="2">The sequence shown here is derived from an EMBL/GenBank/DDBJ whole genome shotgun (WGS) entry which is preliminary data.</text>
</comment>
<sequence>MTVLLSALPKPDSSTSTLYDTVRDIESRQETDDDRLRIMRHAYDERIPLALRRLECDSIPIDRREDLFLATHLVVVHRPDAVLVDRLICLHDAIAATNNARPYHHHRVHGVLVASRRFSAANELRRKFGISVSELPALELAGGTGPRRLLLSEDGITDVPWPNQEGWQIVAVVHPHCAPSQRAMSKVMDGGTWSWMLPMLTLLVPAGSAWEEGEMRKWNAHHPNPPDGSRGAWTYAEGCGNQRDAGVSPTTEWPGH</sequence>
<dbReference type="RefSeq" id="WP_307107685.1">
    <property type="nucleotide sequence ID" value="NZ_JAUTAS010000001.1"/>
</dbReference>
<proteinExistence type="predicted"/>
<evidence type="ECO:0000313" key="3">
    <source>
        <dbReference type="Proteomes" id="UP001226084"/>
    </source>
</evidence>
<gene>
    <name evidence="2" type="ORF">QE424_003430</name>
</gene>
<name>A0AAP5ALH4_9GAMM</name>
<accession>A0AAP5ALH4</accession>